<dbReference type="Pfam" id="PF04397">
    <property type="entry name" value="LytTR"/>
    <property type="match status" value="1"/>
</dbReference>
<evidence type="ECO:0000259" key="2">
    <source>
        <dbReference type="PROSITE" id="PS50930"/>
    </source>
</evidence>
<reference evidence="3" key="1">
    <citation type="submission" date="2021-12" db="EMBL/GenBank/DDBJ databases">
        <authorList>
            <person name="Rodrigo-Torres L."/>
            <person name="Arahal R. D."/>
            <person name="Lucena T."/>
        </authorList>
    </citation>
    <scope>NUCLEOTIDE SEQUENCE</scope>
    <source>
        <strain evidence="3">CECT 8419</strain>
    </source>
</reference>
<feature type="transmembrane region" description="Helical" evidence="1">
    <location>
        <begin position="20"/>
        <end position="39"/>
    </location>
</feature>
<evidence type="ECO:0000256" key="1">
    <source>
        <dbReference type="SAM" id="Phobius"/>
    </source>
</evidence>
<dbReference type="RefSeq" id="WP_238751639.1">
    <property type="nucleotide sequence ID" value="NZ_CAKLPZ010000003.1"/>
</dbReference>
<dbReference type="Proteomes" id="UP000837803">
    <property type="component" value="Unassembled WGS sequence"/>
</dbReference>
<accession>A0ABN8F4B9</accession>
<dbReference type="PROSITE" id="PS50930">
    <property type="entry name" value="HTH_LYTTR"/>
    <property type="match status" value="1"/>
</dbReference>
<dbReference type="EMBL" id="CAKLPZ010000003">
    <property type="protein sequence ID" value="CAH1001786.1"/>
    <property type="molecule type" value="Genomic_DNA"/>
</dbReference>
<name>A0ABN8F4B9_9BACT</name>
<protein>
    <recommendedName>
        <fullName evidence="2">HTH LytTR-type domain-containing protein</fullName>
    </recommendedName>
</protein>
<proteinExistence type="predicted"/>
<evidence type="ECO:0000313" key="3">
    <source>
        <dbReference type="EMBL" id="CAH1001786.1"/>
    </source>
</evidence>
<feature type="transmembrane region" description="Helical" evidence="1">
    <location>
        <begin position="113"/>
        <end position="135"/>
    </location>
</feature>
<keyword evidence="1" id="KW-0812">Transmembrane</keyword>
<keyword evidence="1" id="KW-1133">Transmembrane helix</keyword>
<feature type="domain" description="HTH LytTR-type" evidence="2">
    <location>
        <begin position="175"/>
        <end position="252"/>
    </location>
</feature>
<sequence>MLSRNPFSRPFPERSFGRGIVIGHARTAVFVLLALWIFLFDLPRSLAYGLVVFAVAVAYSFVTDRLGVVRTGPRWTLLRWTLDQAVLLFLVSCACFLVYNATVDWSVLNLRVLLYITLPTVVVGLLPIIFSGVALQLRAEQEHQRTASRIQVGALGGAAGAEPATEGVVFGRRSTPNSVTLHLTGGTTREMAQSIEQTDRELRQQGVVRCHADYLVDPRQIVAASADAQGLRLRLRGTEATVPVSPAYFREL</sequence>
<evidence type="ECO:0000313" key="4">
    <source>
        <dbReference type="Proteomes" id="UP000837803"/>
    </source>
</evidence>
<feature type="transmembrane region" description="Helical" evidence="1">
    <location>
        <begin position="45"/>
        <end position="62"/>
    </location>
</feature>
<keyword evidence="4" id="KW-1185">Reference proteome</keyword>
<gene>
    <name evidence="3" type="ORF">LEM8419_02693</name>
</gene>
<organism evidence="3 4">
    <name type="scientific">Neolewinella maritima</name>
    <dbReference type="NCBI Taxonomy" id="1383882"/>
    <lineage>
        <taxon>Bacteria</taxon>
        <taxon>Pseudomonadati</taxon>
        <taxon>Bacteroidota</taxon>
        <taxon>Saprospiria</taxon>
        <taxon>Saprospirales</taxon>
        <taxon>Lewinellaceae</taxon>
        <taxon>Neolewinella</taxon>
    </lineage>
</organism>
<comment type="caution">
    <text evidence="3">The sequence shown here is derived from an EMBL/GenBank/DDBJ whole genome shotgun (WGS) entry which is preliminary data.</text>
</comment>
<keyword evidence="1" id="KW-0472">Membrane</keyword>
<feature type="transmembrane region" description="Helical" evidence="1">
    <location>
        <begin position="82"/>
        <end position="101"/>
    </location>
</feature>
<dbReference type="InterPro" id="IPR007492">
    <property type="entry name" value="LytTR_DNA-bd_dom"/>
</dbReference>